<gene>
    <name evidence="1" type="ORF">Sru01_24490</name>
</gene>
<evidence type="ECO:0000313" key="1">
    <source>
        <dbReference type="EMBL" id="GII77467.1"/>
    </source>
</evidence>
<name>A0A919R5G4_9ACTN</name>
<dbReference type="EMBL" id="BOOU01000036">
    <property type="protein sequence ID" value="GII77467.1"/>
    <property type="molecule type" value="Genomic_DNA"/>
</dbReference>
<dbReference type="Proteomes" id="UP000655287">
    <property type="component" value="Unassembled WGS sequence"/>
</dbReference>
<comment type="caution">
    <text evidence="1">The sequence shown here is derived from an EMBL/GenBank/DDBJ whole genome shotgun (WGS) entry which is preliminary data.</text>
</comment>
<dbReference type="AlphaFoldDB" id="A0A919R5G4"/>
<sequence>MSRDAVSLAEVIIKYGRRWDISDSAGGGWMAVRRHGVSGRALDRGLSNIRCAATLEQLAGYLAAETAIEDGRTISGLRRLRSRGSSAPAR</sequence>
<keyword evidence="2" id="KW-1185">Reference proteome</keyword>
<evidence type="ECO:0000313" key="2">
    <source>
        <dbReference type="Proteomes" id="UP000655287"/>
    </source>
</evidence>
<protein>
    <submittedName>
        <fullName evidence="1">Uncharacterized protein</fullName>
    </submittedName>
</protein>
<organism evidence="1 2">
    <name type="scientific">Sphaerisporangium rufum</name>
    <dbReference type="NCBI Taxonomy" id="1381558"/>
    <lineage>
        <taxon>Bacteria</taxon>
        <taxon>Bacillati</taxon>
        <taxon>Actinomycetota</taxon>
        <taxon>Actinomycetes</taxon>
        <taxon>Streptosporangiales</taxon>
        <taxon>Streptosporangiaceae</taxon>
        <taxon>Sphaerisporangium</taxon>
    </lineage>
</organism>
<accession>A0A919R5G4</accession>
<proteinExistence type="predicted"/>
<reference evidence="1" key="1">
    <citation type="submission" date="2021-01" db="EMBL/GenBank/DDBJ databases">
        <title>Whole genome shotgun sequence of Sphaerisporangium rufum NBRC 109079.</title>
        <authorList>
            <person name="Komaki H."/>
            <person name="Tamura T."/>
        </authorList>
    </citation>
    <scope>NUCLEOTIDE SEQUENCE</scope>
    <source>
        <strain evidence="1">NBRC 109079</strain>
    </source>
</reference>